<evidence type="ECO:0000313" key="2">
    <source>
        <dbReference type="EMBL" id="GAK47692.1"/>
    </source>
</evidence>
<keyword evidence="1" id="KW-0812">Transmembrane</keyword>
<dbReference type="RefSeq" id="WP_034527299.1">
    <property type="nucleotide sequence ID" value="NZ_BBJM01000011.1"/>
</dbReference>
<dbReference type="AlphaFoldDB" id="A0A081BI24"/>
<reference evidence="2" key="1">
    <citation type="journal article" date="2014" name="Genome Announc.">
        <title>Draft Genome Sequence of Lactobacillus oryzae Strain SG293T.</title>
        <authorList>
            <person name="Tanizawa Y."/>
            <person name="Fujisawa T."/>
            <person name="Mochizuki T."/>
            <person name="Kaminuma E."/>
            <person name="Nakamura Y."/>
            <person name="Tohno M."/>
        </authorList>
    </citation>
    <scope>NUCLEOTIDE SEQUENCE [LARGE SCALE GENOMIC DNA]</scope>
    <source>
        <strain evidence="2">SG293</strain>
    </source>
</reference>
<accession>A0A081BI24</accession>
<dbReference type="STRING" id="1291743.LOSG293_110080"/>
<dbReference type="EMBL" id="BBJM01000011">
    <property type="protein sequence ID" value="GAK47692.1"/>
    <property type="molecule type" value="Genomic_DNA"/>
</dbReference>
<keyword evidence="1" id="KW-0472">Membrane</keyword>
<name>A0A081BI24_9LACO</name>
<feature type="transmembrane region" description="Helical" evidence="1">
    <location>
        <begin position="12"/>
        <end position="34"/>
    </location>
</feature>
<evidence type="ECO:0000313" key="3">
    <source>
        <dbReference type="Proteomes" id="UP000028700"/>
    </source>
</evidence>
<feature type="transmembrane region" description="Helical" evidence="1">
    <location>
        <begin position="75"/>
        <end position="95"/>
    </location>
</feature>
<keyword evidence="1" id="KW-1133">Transmembrane helix</keyword>
<comment type="caution">
    <text evidence="2">The sequence shown here is derived from an EMBL/GenBank/DDBJ whole genome shotgun (WGS) entry which is preliminary data.</text>
</comment>
<keyword evidence="3" id="KW-1185">Reference proteome</keyword>
<evidence type="ECO:0000256" key="1">
    <source>
        <dbReference type="SAM" id="Phobius"/>
    </source>
</evidence>
<proteinExistence type="predicted"/>
<dbReference type="Proteomes" id="UP000028700">
    <property type="component" value="Unassembled WGS sequence"/>
</dbReference>
<feature type="transmembrane region" description="Helical" evidence="1">
    <location>
        <begin position="46"/>
        <end position="63"/>
    </location>
</feature>
<protein>
    <submittedName>
        <fullName evidence="2">Putative phage holin</fullName>
    </submittedName>
</protein>
<dbReference type="OrthoDB" id="2326357at2"/>
<dbReference type="eggNOG" id="ENOG5030AIG">
    <property type="taxonomic scope" value="Bacteria"/>
</dbReference>
<organism evidence="2 3">
    <name type="scientific">Secundilactobacillus oryzae JCM 18671</name>
    <dbReference type="NCBI Taxonomy" id="1291743"/>
    <lineage>
        <taxon>Bacteria</taxon>
        <taxon>Bacillati</taxon>
        <taxon>Bacillota</taxon>
        <taxon>Bacilli</taxon>
        <taxon>Lactobacillales</taxon>
        <taxon>Lactobacillaceae</taxon>
        <taxon>Secundilactobacillus</taxon>
    </lineage>
</organism>
<sequence length="124" mass="13897">MWDSLKCNPFHALLSLAQIGIGLHLISHDSYFVWPPYVAGIANDDIIGGVFVLVGLGMMYWVFDRQRSVRFDHALLIISAGVMTTLTFYQWLHYIVLGIEMPWISNAALTGVILILAERSNSSD</sequence>
<gene>
    <name evidence="2" type="ORF">LOSG293_110080</name>
</gene>